<dbReference type="EMBL" id="CADCXU010035963">
    <property type="protein sequence ID" value="CAB0020870.1"/>
    <property type="molecule type" value="Genomic_DNA"/>
</dbReference>
<dbReference type="AlphaFoldDB" id="A0A6H5HT52"/>
<feature type="region of interest" description="Disordered" evidence="1">
    <location>
        <begin position="1"/>
        <end position="58"/>
    </location>
</feature>
<feature type="compositionally biased region" description="Basic and acidic residues" evidence="1">
    <location>
        <begin position="21"/>
        <end position="41"/>
    </location>
</feature>
<evidence type="ECO:0000256" key="1">
    <source>
        <dbReference type="SAM" id="MobiDB-lite"/>
    </source>
</evidence>
<feature type="non-terminal residue" evidence="2">
    <location>
        <position position="84"/>
    </location>
</feature>
<reference evidence="2 3" key="1">
    <citation type="submission" date="2020-02" db="EMBL/GenBank/DDBJ databases">
        <authorList>
            <person name="Ferguson B K."/>
        </authorList>
    </citation>
    <scope>NUCLEOTIDE SEQUENCE [LARGE SCALE GENOMIC DNA]</scope>
</reference>
<sequence>MEGKGQRSSGYFWANGFSEPGDGKRGFPQEPQSWEKGEDSKKKTRHQSQTVLADSAVHPTSRWCQDHVTLDINEEDHPPLPAKN</sequence>
<gene>
    <name evidence="2" type="ORF">NTEN_LOCUS24400</name>
</gene>
<protein>
    <submittedName>
        <fullName evidence="2">Uncharacterized protein</fullName>
    </submittedName>
</protein>
<organism evidence="2 3">
    <name type="scientific">Nesidiocoris tenuis</name>
    <dbReference type="NCBI Taxonomy" id="355587"/>
    <lineage>
        <taxon>Eukaryota</taxon>
        <taxon>Metazoa</taxon>
        <taxon>Ecdysozoa</taxon>
        <taxon>Arthropoda</taxon>
        <taxon>Hexapoda</taxon>
        <taxon>Insecta</taxon>
        <taxon>Pterygota</taxon>
        <taxon>Neoptera</taxon>
        <taxon>Paraneoptera</taxon>
        <taxon>Hemiptera</taxon>
        <taxon>Heteroptera</taxon>
        <taxon>Panheteroptera</taxon>
        <taxon>Cimicomorpha</taxon>
        <taxon>Miridae</taxon>
        <taxon>Dicyphina</taxon>
        <taxon>Nesidiocoris</taxon>
    </lineage>
</organism>
<dbReference type="Proteomes" id="UP000479000">
    <property type="component" value="Unassembled WGS sequence"/>
</dbReference>
<accession>A0A6H5HT52</accession>
<evidence type="ECO:0000313" key="2">
    <source>
        <dbReference type="EMBL" id="CAB0020870.1"/>
    </source>
</evidence>
<proteinExistence type="predicted"/>
<keyword evidence="3" id="KW-1185">Reference proteome</keyword>
<name>A0A6H5HT52_9HEMI</name>
<evidence type="ECO:0000313" key="3">
    <source>
        <dbReference type="Proteomes" id="UP000479000"/>
    </source>
</evidence>